<protein>
    <submittedName>
        <fullName evidence="1">Uncharacterized protein</fullName>
    </submittedName>
</protein>
<organism evidence="1 2">
    <name type="scientific">Trichocladium antarcticum</name>
    <dbReference type="NCBI Taxonomy" id="1450529"/>
    <lineage>
        <taxon>Eukaryota</taxon>
        <taxon>Fungi</taxon>
        <taxon>Dikarya</taxon>
        <taxon>Ascomycota</taxon>
        <taxon>Pezizomycotina</taxon>
        <taxon>Sordariomycetes</taxon>
        <taxon>Sordariomycetidae</taxon>
        <taxon>Sordariales</taxon>
        <taxon>Chaetomiaceae</taxon>
        <taxon>Trichocladium</taxon>
    </lineage>
</organism>
<keyword evidence="2" id="KW-1185">Reference proteome</keyword>
<comment type="caution">
    <text evidence="1">The sequence shown here is derived from an EMBL/GenBank/DDBJ whole genome shotgun (WGS) entry which is preliminary data.</text>
</comment>
<proteinExistence type="predicted"/>
<dbReference type="EMBL" id="MU853401">
    <property type="protein sequence ID" value="KAK4138577.1"/>
    <property type="molecule type" value="Genomic_DNA"/>
</dbReference>
<accession>A0AAN6ZHG4</accession>
<evidence type="ECO:0000313" key="1">
    <source>
        <dbReference type="EMBL" id="KAK4138577.1"/>
    </source>
</evidence>
<sequence>MPNEWRCDWPQRWTNRPLVDMHMVCMYRAFPILDGLDGVLSGQEILRRNGKPHRTDAPSFGRRVRTGEGANVRFGLLPQTGHVTTDKSAPWSLRLIKLTAPSDEIRSQLVLHPCRPGRGFILLCLVRSASVQPSTPGTIGVRCSCWPCFLQTGWCTLLPSLAPAAGADKKLRSCGFPSLG</sequence>
<dbReference type="Proteomes" id="UP001304895">
    <property type="component" value="Unassembled WGS sequence"/>
</dbReference>
<gene>
    <name evidence="1" type="ORF">BT67DRAFT_14608</name>
</gene>
<dbReference type="AlphaFoldDB" id="A0AAN6ZHG4"/>
<reference evidence="1" key="1">
    <citation type="journal article" date="2023" name="Mol. Phylogenet. Evol.">
        <title>Genome-scale phylogeny and comparative genomics of the fungal order Sordariales.</title>
        <authorList>
            <person name="Hensen N."/>
            <person name="Bonometti L."/>
            <person name="Westerberg I."/>
            <person name="Brannstrom I.O."/>
            <person name="Guillou S."/>
            <person name="Cros-Aarteil S."/>
            <person name="Calhoun S."/>
            <person name="Haridas S."/>
            <person name="Kuo A."/>
            <person name="Mondo S."/>
            <person name="Pangilinan J."/>
            <person name="Riley R."/>
            <person name="LaButti K."/>
            <person name="Andreopoulos B."/>
            <person name="Lipzen A."/>
            <person name="Chen C."/>
            <person name="Yan M."/>
            <person name="Daum C."/>
            <person name="Ng V."/>
            <person name="Clum A."/>
            <person name="Steindorff A."/>
            <person name="Ohm R.A."/>
            <person name="Martin F."/>
            <person name="Silar P."/>
            <person name="Natvig D.O."/>
            <person name="Lalanne C."/>
            <person name="Gautier V."/>
            <person name="Ament-Velasquez S.L."/>
            <person name="Kruys A."/>
            <person name="Hutchinson M.I."/>
            <person name="Powell A.J."/>
            <person name="Barry K."/>
            <person name="Miller A.N."/>
            <person name="Grigoriev I.V."/>
            <person name="Debuchy R."/>
            <person name="Gladieux P."/>
            <person name="Hiltunen Thoren M."/>
            <person name="Johannesson H."/>
        </authorList>
    </citation>
    <scope>NUCLEOTIDE SEQUENCE</scope>
    <source>
        <strain evidence="1">CBS 123565</strain>
    </source>
</reference>
<reference evidence="1" key="2">
    <citation type="submission" date="2023-05" db="EMBL/GenBank/DDBJ databases">
        <authorList>
            <consortium name="Lawrence Berkeley National Laboratory"/>
            <person name="Steindorff A."/>
            <person name="Hensen N."/>
            <person name="Bonometti L."/>
            <person name="Westerberg I."/>
            <person name="Brannstrom I.O."/>
            <person name="Guillou S."/>
            <person name="Cros-Aarteil S."/>
            <person name="Calhoun S."/>
            <person name="Haridas S."/>
            <person name="Kuo A."/>
            <person name="Mondo S."/>
            <person name="Pangilinan J."/>
            <person name="Riley R."/>
            <person name="Labutti K."/>
            <person name="Andreopoulos B."/>
            <person name="Lipzen A."/>
            <person name="Chen C."/>
            <person name="Yanf M."/>
            <person name="Daum C."/>
            <person name="Ng V."/>
            <person name="Clum A."/>
            <person name="Ohm R."/>
            <person name="Martin F."/>
            <person name="Silar P."/>
            <person name="Natvig D."/>
            <person name="Lalanne C."/>
            <person name="Gautier V."/>
            <person name="Ament-Velasquez S.L."/>
            <person name="Kruys A."/>
            <person name="Hutchinson M.I."/>
            <person name="Powell A.J."/>
            <person name="Barry K."/>
            <person name="Miller A.N."/>
            <person name="Grigoriev I.V."/>
            <person name="Debuchy R."/>
            <person name="Gladieux P."/>
            <person name="Thoren M.H."/>
            <person name="Johannesson H."/>
        </authorList>
    </citation>
    <scope>NUCLEOTIDE SEQUENCE</scope>
    <source>
        <strain evidence="1">CBS 123565</strain>
    </source>
</reference>
<name>A0AAN6ZHG4_9PEZI</name>
<evidence type="ECO:0000313" key="2">
    <source>
        <dbReference type="Proteomes" id="UP001304895"/>
    </source>
</evidence>